<feature type="non-terminal residue" evidence="1">
    <location>
        <position position="62"/>
    </location>
</feature>
<sequence>MEVGSRRRAEISRRTELEDPGEILWRQDALVSQPLPYQGCREAVVPEFGTSDFLNALAPPDD</sequence>
<proteinExistence type="predicted"/>
<protein>
    <submittedName>
        <fullName evidence="1">Uncharacterized protein</fullName>
    </submittedName>
</protein>
<accession>A0A382HRN4</accession>
<dbReference type="AlphaFoldDB" id="A0A382HRN4"/>
<organism evidence="1">
    <name type="scientific">marine metagenome</name>
    <dbReference type="NCBI Taxonomy" id="408172"/>
    <lineage>
        <taxon>unclassified sequences</taxon>
        <taxon>metagenomes</taxon>
        <taxon>ecological metagenomes</taxon>
    </lineage>
</organism>
<evidence type="ECO:0000313" key="1">
    <source>
        <dbReference type="EMBL" id="SVB89960.1"/>
    </source>
</evidence>
<name>A0A382HRN4_9ZZZZ</name>
<gene>
    <name evidence="1" type="ORF">METZ01_LOCUS242814</name>
</gene>
<reference evidence="1" key="1">
    <citation type="submission" date="2018-05" db="EMBL/GenBank/DDBJ databases">
        <authorList>
            <person name="Lanie J.A."/>
            <person name="Ng W.-L."/>
            <person name="Kazmierczak K.M."/>
            <person name="Andrzejewski T.M."/>
            <person name="Davidsen T.M."/>
            <person name="Wayne K.J."/>
            <person name="Tettelin H."/>
            <person name="Glass J.I."/>
            <person name="Rusch D."/>
            <person name="Podicherti R."/>
            <person name="Tsui H.-C.T."/>
            <person name="Winkler M.E."/>
        </authorList>
    </citation>
    <scope>NUCLEOTIDE SEQUENCE</scope>
</reference>
<dbReference type="EMBL" id="UINC01062900">
    <property type="protein sequence ID" value="SVB89960.1"/>
    <property type="molecule type" value="Genomic_DNA"/>
</dbReference>